<keyword evidence="1" id="KW-0175">Coiled coil</keyword>
<protein>
    <submittedName>
        <fullName evidence="2">Uncharacterized protein</fullName>
    </submittedName>
</protein>
<organism evidence="2 3">
    <name type="scientific">Rossellomorea vietnamensis</name>
    <dbReference type="NCBI Taxonomy" id="218284"/>
    <lineage>
        <taxon>Bacteria</taxon>
        <taxon>Bacillati</taxon>
        <taxon>Bacillota</taxon>
        <taxon>Bacilli</taxon>
        <taxon>Bacillales</taxon>
        <taxon>Bacillaceae</taxon>
        <taxon>Rossellomorea</taxon>
    </lineage>
</organism>
<comment type="caution">
    <text evidence="2">The sequence shown here is derived from an EMBL/GenBank/DDBJ whole genome shotgun (WGS) entry which is preliminary data.</text>
</comment>
<dbReference type="PATRIC" id="fig|218284.4.peg.2"/>
<feature type="coiled-coil region" evidence="1">
    <location>
        <begin position="305"/>
        <end position="332"/>
    </location>
</feature>
<dbReference type="Proteomes" id="UP000050398">
    <property type="component" value="Unassembled WGS sequence"/>
</dbReference>
<evidence type="ECO:0000256" key="1">
    <source>
        <dbReference type="SAM" id="Coils"/>
    </source>
</evidence>
<dbReference type="EMBL" id="LIXZ01000001">
    <property type="protein sequence ID" value="KPL61061.1"/>
    <property type="molecule type" value="Genomic_DNA"/>
</dbReference>
<feature type="coiled-coil region" evidence="1">
    <location>
        <begin position="6"/>
        <end position="98"/>
    </location>
</feature>
<sequence>MRQLSNLQLQQQIIHYKSEMEKYKNKCERLENGSRTQHYVAIKKENDLLQNRIQTYLQELEIQASEKNMESSKYQALLSAQEREVKKLRYILNQVKDQLRTSTTHYVSKTKEQTEHFLDSMSSLVHEIMALQVENSYLLKENDFLLMANKEVQEQLYKKEIQLWELEELLKDMRIELASQKHHVLIDKCFNEEYIHRLLCDNEMLQKRLYLNEIELYASHNRLTESMIIYEWVKKRNKEDRERAVQVQKDNESSIQQLQAELKRMQEDKNVFTRSLQSVRMNIKDLKDKVFISNEEDSIASKDTLKNYENTIQHLQFTNSLLNEEINKLKNKPGP</sequence>
<feature type="coiled-coil region" evidence="1">
    <location>
        <begin position="248"/>
        <end position="275"/>
    </location>
</feature>
<gene>
    <name evidence="2" type="ORF">AM506_00010</name>
</gene>
<dbReference type="AlphaFoldDB" id="A0A0P6W465"/>
<dbReference type="OrthoDB" id="2817302at2"/>
<reference evidence="2 3" key="1">
    <citation type="submission" date="2015-08" db="EMBL/GenBank/DDBJ databases">
        <title>Draft Genome Sequence of Bacillus vietnamensis UCD-SED5.</title>
        <authorList>
            <person name="Lee R.D."/>
            <person name="Jospin G."/>
            <person name="Lang J.M."/>
            <person name="Coil D.A."/>
            <person name="Eisen J.A."/>
        </authorList>
    </citation>
    <scope>NUCLEOTIDE SEQUENCE [LARGE SCALE GENOMIC DNA]</scope>
    <source>
        <strain evidence="2 3">UCD-SED5</strain>
    </source>
</reference>
<evidence type="ECO:0000313" key="3">
    <source>
        <dbReference type="Proteomes" id="UP000050398"/>
    </source>
</evidence>
<dbReference type="RefSeq" id="WP_060669597.1">
    <property type="nucleotide sequence ID" value="NZ_LIXZ01000001.1"/>
</dbReference>
<proteinExistence type="predicted"/>
<evidence type="ECO:0000313" key="2">
    <source>
        <dbReference type="EMBL" id="KPL61061.1"/>
    </source>
</evidence>
<name>A0A0P6W465_9BACI</name>
<accession>A0A0P6W465</accession>